<keyword evidence="4" id="KW-1185">Reference proteome</keyword>
<evidence type="ECO:0000256" key="1">
    <source>
        <dbReference type="PROSITE-ProRule" id="PRU00182"/>
    </source>
</evidence>
<keyword evidence="1" id="KW-0694">RNA-binding</keyword>
<dbReference type="Proteomes" id="UP001646157">
    <property type="component" value="Unassembled WGS sequence"/>
</dbReference>
<dbReference type="InterPro" id="IPR036986">
    <property type="entry name" value="S4_RNA-bd_sf"/>
</dbReference>
<evidence type="ECO:0000313" key="3">
    <source>
        <dbReference type="EMBL" id="MBM7587861.1"/>
    </source>
</evidence>
<feature type="domain" description="RNA-binding S4" evidence="2">
    <location>
        <begin position="116"/>
        <end position="161"/>
    </location>
</feature>
<reference evidence="3 4" key="1">
    <citation type="submission" date="2021-01" db="EMBL/GenBank/DDBJ databases">
        <title>Genomic Encyclopedia of Type Strains, Phase IV (KMG-IV): sequencing the most valuable type-strain genomes for metagenomic binning, comparative biology and taxonomic classification.</title>
        <authorList>
            <person name="Goeker M."/>
        </authorList>
    </citation>
    <scope>NUCLEOTIDE SEQUENCE [LARGE SCALE GENOMIC DNA]</scope>
    <source>
        <strain evidence="3 4">DSM 24834</strain>
    </source>
</reference>
<name>A0ABS2NK19_9BACI</name>
<dbReference type="Gene3D" id="3.10.290.10">
    <property type="entry name" value="RNA-binding S4 domain"/>
    <property type="match status" value="1"/>
</dbReference>
<protein>
    <recommendedName>
        <fullName evidence="2">RNA-binding S4 domain-containing protein</fullName>
    </recommendedName>
</protein>
<dbReference type="SUPFAM" id="SSF55174">
    <property type="entry name" value="Alpha-L RNA-binding motif"/>
    <property type="match status" value="1"/>
</dbReference>
<dbReference type="InterPro" id="IPR002942">
    <property type="entry name" value="S4_RNA-bd"/>
</dbReference>
<evidence type="ECO:0000313" key="4">
    <source>
        <dbReference type="Proteomes" id="UP001646157"/>
    </source>
</evidence>
<comment type="caution">
    <text evidence="3">The sequence shown here is derived from an EMBL/GenBank/DDBJ whole genome shotgun (WGS) entry which is preliminary data.</text>
</comment>
<proteinExistence type="predicted"/>
<dbReference type="PROSITE" id="PS50889">
    <property type="entry name" value="S4"/>
    <property type="match status" value="1"/>
</dbReference>
<dbReference type="Pfam" id="PF01479">
    <property type="entry name" value="S4"/>
    <property type="match status" value="1"/>
</dbReference>
<gene>
    <name evidence="3" type="ORF">JOC86_004436</name>
</gene>
<accession>A0ABS2NK19</accession>
<sequence length="166" mass="19680">MKSMEIVWNLVDQEHELYLDRHCSNCGKVVTFKDTLIRRHNANGKNIYRFAIYKCEKNHTWNRKLESYKTYQNHVRLYKELPREEDVKARIDVEEQLLNGYEFIEITIGCVHGHFRIDKVLSDRVKGWSRSLISMKIKEGLVKVNDEKVKRSTRISEGDLVVIALK</sequence>
<evidence type="ECO:0000259" key="2">
    <source>
        <dbReference type="Pfam" id="PF01479"/>
    </source>
</evidence>
<dbReference type="EMBL" id="JAFBDZ010000006">
    <property type="protein sequence ID" value="MBM7587861.1"/>
    <property type="molecule type" value="Genomic_DNA"/>
</dbReference>
<dbReference type="RefSeq" id="WP_205175041.1">
    <property type="nucleotide sequence ID" value="NZ_JAFBDZ010000006.1"/>
</dbReference>
<organism evidence="3 4">
    <name type="scientific">Rossellomorea pakistanensis</name>
    <dbReference type="NCBI Taxonomy" id="992288"/>
    <lineage>
        <taxon>Bacteria</taxon>
        <taxon>Bacillati</taxon>
        <taxon>Bacillota</taxon>
        <taxon>Bacilli</taxon>
        <taxon>Bacillales</taxon>
        <taxon>Bacillaceae</taxon>
        <taxon>Rossellomorea</taxon>
    </lineage>
</organism>
<dbReference type="CDD" id="cd00165">
    <property type="entry name" value="S4"/>
    <property type="match status" value="1"/>
</dbReference>